<proteinExistence type="predicted"/>
<dbReference type="KEGG" id="kse:Ksed_19600"/>
<dbReference type="EMBL" id="CP001686">
    <property type="protein sequence ID" value="ACV06960.1"/>
    <property type="molecule type" value="Genomic_DNA"/>
</dbReference>
<dbReference type="STRING" id="478801.Ksed_19600"/>
<feature type="domain" description="Glutamine amidotransferase" evidence="1">
    <location>
        <begin position="28"/>
        <end position="190"/>
    </location>
</feature>
<dbReference type="HOGENOM" id="CLU_054974_3_2_11"/>
<dbReference type="GO" id="GO:0005829">
    <property type="term" value="C:cytosol"/>
    <property type="evidence" value="ECO:0007669"/>
    <property type="project" value="TreeGrafter"/>
</dbReference>
<accession>C7NKC2</accession>
<protein>
    <submittedName>
        <fullName evidence="2">GMP synthase family protein</fullName>
    </submittedName>
</protein>
<gene>
    <name evidence="2" type="ordered locus">Ksed_19600</name>
</gene>
<dbReference type="CDD" id="cd01741">
    <property type="entry name" value="GATase1_1"/>
    <property type="match status" value="1"/>
</dbReference>
<keyword evidence="3" id="KW-1185">Reference proteome</keyword>
<dbReference type="PANTHER" id="PTHR42695">
    <property type="entry name" value="GLUTAMINE AMIDOTRANSFERASE YLR126C-RELATED"/>
    <property type="match status" value="1"/>
</dbReference>
<dbReference type="InterPro" id="IPR029062">
    <property type="entry name" value="Class_I_gatase-like"/>
</dbReference>
<dbReference type="Pfam" id="PF00117">
    <property type="entry name" value="GATase"/>
    <property type="match status" value="1"/>
</dbReference>
<dbReference type="Gene3D" id="3.40.50.880">
    <property type="match status" value="1"/>
</dbReference>
<dbReference type="RefSeq" id="WP_015779900.1">
    <property type="nucleotide sequence ID" value="NC_013169.1"/>
</dbReference>
<dbReference type="PROSITE" id="PS51273">
    <property type="entry name" value="GATASE_TYPE_1"/>
    <property type="match status" value="1"/>
</dbReference>
<sequence>MSSATPRILVIQQEENCPAGLLGEVWEDRGVEIDLVRAWEHWPADIAERLEACDGLLVLGGEMGAHDDDRFAWLTPTKELIRRAEAAAVPQLGTCLGHQLMAVAHGGRVAVNPNGHATGLAPVALTPAGGSDPVLAPRDGAPLVMWNNDVVVDLPDNATVLAHNPDGSLQAARFGRHGLGIQGHPEAGPRIFNSWTIDKPSAEQARQDGIDVAEAAGRVAVAEGQLRAAWTPLAHWFADQAEAHAAARR</sequence>
<dbReference type="InterPro" id="IPR044992">
    <property type="entry name" value="ChyE-like"/>
</dbReference>
<dbReference type="Proteomes" id="UP000006666">
    <property type="component" value="Chromosome"/>
</dbReference>
<dbReference type="PANTHER" id="PTHR42695:SF5">
    <property type="entry name" value="GLUTAMINE AMIDOTRANSFERASE YLR126C-RELATED"/>
    <property type="match status" value="1"/>
</dbReference>
<reference evidence="2 3" key="1">
    <citation type="journal article" date="2009" name="Stand. Genomic Sci.">
        <title>Complete genome sequence of Kytococcus sedentarius type strain (541).</title>
        <authorList>
            <person name="Sims D."/>
            <person name="Brettin T."/>
            <person name="Detter J.C."/>
            <person name="Han C."/>
            <person name="Lapidus A."/>
            <person name="Copeland A."/>
            <person name="Glavina Del Rio T."/>
            <person name="Nolan M."/>
            <person name="Chen F."/>
            <person name="Lucas S."/>
            <person name="Tice H."/>
            <person name="Cheng J.F."/>
            <person name="Bruce D."/>
            <person name="Goodwin L."/>
            <person name="Pitluck S."/>
            <person name="Ovchinnikova G."/>
            <person name="Pati A."/>
            <person name="Ivanova N."/>
            <person name="Mavrommatis K."/>
            <person name="Chen A."/>
            <person name="Palaniappan K."/>
            <person name="D'haeseleer P."/>
            <person name="Chain P."/>
            <person name="Bristow J."/>
            <person name="Eisen J.A."/>
            <person name="Markowitz V."/>
            <person name="Hugenholtz P."/>
            <person name="Schneider S."/>
            <person name="Goker M."/>
            <person name="Pukall R."/>
            <person name="Kyrpides N.C."/>
            <person name="Klenk H.P."/>
        </authorList>
    </citation>
    <scope>NUCLEOTIDE SEQUENCE [LARGE SCALE GENOMIC DNA]</scope>
    <source>
        <strain evidence="3">ATCC 14392 / DSM 20547 / JCM 11482 / CCUG 33030 / NBRC 15357 / NCTC 11040 / CCM 314 / 541</strain>
    </source>
</reference>
<organism evidence="2 3">
    <name type="scientific">Kytococcus sedentarius (strain ATCC 14392 / DSM 20547 / JCM 11482 / CCUG 33030 / NBRC 15357 / NCTC 11040 / CCM 314 / 541)</name>
    <name type="common">Micrococcus sedentarius</name>
    <dbReference type="NCBI Taxonomy" id="478801"/>
    <lineage>
        <taxon>Bacteria</taxon>
        <taxon>Bacillati</taxon>
        <taxon>Actinomycetota</taxon>
        <taxon>Actinomycetes</taxon>
        <taxon>Micrococcales</taxon>
        <taxon>Kytococcaceae</taxon>
        <taxon>Kytococcus</taxon>
    </lineage>
</organism>
<dbReference type="InterPro" id="IPR017926">
    <property type="entry name" value="GATASE"/>
</dbReference>
<dbReference type="AlphaFoldDB" id="C7NKC2"/>
<evidence type="ECO:0000313" key="3">
    <source>
        <dbReference type="Proteomes" id="UP000006666"/>
    </source>
</evidence>
<dbReference type="eggNOG" id="COG0518">
    <property type="taxonomic scope" value="Bacteria"/>
</dbReference>
<dbReference type="SUPFAM" id="SSF52317">
    <property type="entry name" value="Class I glutamine amidotransferase-like"/>
    <property type="match status" value="1"/>
</dbReference>
<evidence type="ECO:0000259" key="1">
    <source>
        <dbReference type="Pfam" id="PF00117"/>
    </source>
</evidence>
<name>C7NKC2_KYTSD</name>
<evidence type="ECO:0000313" key="2">
    <source>
        <dbReference type="EMBL" id="ACV06960.1"/>
    </source>
</evidence>